<sequence>MGQSILQKLALSCADRSSLSSSALSASRHTVLMRSSTRRSLNIRVDWALRGVQEWSVEWKVRGMDASWMGDRGTSEHTFCTTEHASVAKPKVPTRHSTPHPRTPTSPPLLSKRRPLVFQEHSPKLATRNNIRNICCNFVQSTTPAITSGTAYNHVLSGMCGMAAFALDNDLTMPWSQLLPYLTCNYPARPRAVNYGPMATAAS</sequence>
<accession>A0A4Y7PDV9</accession>
<reference evidence="2 3" key="1">
    <citation type="submission" date="2018-06" db="EMBL/GenBank/DDBJ databases">
        <title>A transcriptomic atlas of mushroom development highlights an independent origin of complex multicellularity.</title>
        <authorList>
            <consortium name="DOE Joint Genome Institute"/>
            <person name="Krizsan K."/>
            <person name="Almasi E."/>
            <person name="Merenyi Z."/>
            <person name="Sahu N."/>
            <person name="Viragh M."/>
            <person name="Koszo T."/>
            <person name="Mondo S."/>
            <person name="Kiss B."/>
            <person name="Balint B."/>
            <person name="Kues U."/>
            <person name="Barry K."/>
            <person name="Hegedus J.C."/>
            <person name="Henrissat B."/>
            <person name="Johnson J."/>
            <person name="Lipzen A."/>
            <person name="Ohm R."/>
            <person name="Nagy I."/>
            <person name="Pangilinan J."/>
            <person name="Yan J."/>
            <person name="Xiong Y."/>
            <person name="Grigoriev I.V."/>
            <person name="Hibbett D.S."/>
            <person name="Nagy L.G."/>
        </authorList>
    </citation>
    <scope>NUCLEOTIDE SEQUENCE [LARGE SCALE GENOMIC DNA]</scope>
    <source>
        <strain evidence="2 3">SZMC22713</strain>
    </source>
</reference>
<dbReference type="AlphaFoldDB" id="A0A4Y7PDV9"/>
<protein>
    <submittedName>
        <fullName evidence="2">Uncharacterized protein</fullName>
    </submittedName>
</protein>
<gene>
    <name evidence="2" type="ORF">BD410DRAFT_810501</name>
</gene>
<dbReference type="EMBL" id="ML170590">
    <property type="protein sequence ID" value="TDL13483.1"/>
    <property type="molecule type" value="Genomic_DNA"/>
</dbReference>
<dbReference type="Proteomes" id="UP000294933">
    <property type="component" value="Unassembled WGS sequence"/>
</dbReference>
<proteinExistence type="predicted"/>
<evidence type="ECO:0000313" key="2">
    <source>
        <dbReference type="EMBL" id="TDL13483.1"/>
    </source>
</evidence>
<feature type="region of interest" description="Disordered" evidence="1">
    <location>
        <begin position="83"/>
        <end position="110"/>
    </location>
</feature>
<organism evidence="2 3">
    <name type="scientific">Rickenella mellea</name>
    <dbReference type="NCBI Taxonomy" id="50990"/>
    <lineage>
        <taxon>Eukaryota</taxon>
        <taxon>Fungi</taxon>
        <taxon>Dikarya</taxon>
        <taxon>Basidiomycota</taxon>
        <taxon>Agaricomycotina</taxon>
        <taxon>Agaricomycetes</taxon>
        <taxon>Hymenochaetales</taxon>
        <taxon>Rickenellaceae</taxon>
        <taxon>Rickenella</taxon>
    </lineage>
</organism>
<evidence type="ECO:0000256" key="1">
    <source>
        <dbReference type="SAM" id="MobiDB-lite"/>
    </source>
</evidence>
<keyword evidence="3" id="KW-1185">Reference proteome</keyword>
<name>A0A4Y7PDV9_9AGAM</name>
<evidence type="ECO:0000313" key="3">
    <source>
        <dbReference type="Proteomes" id="UP000294933"/>
    </source>
</evidence>
<dbReference type="VEuPathDB" id="FungiDB:BD410DRAFT_810501"/>